<keyword evidence="3" id="KW-1185">Reference proteome</keyword>
<sequence length="87" mass="9041">MLEAVSAVAPVIREHGAEAEERGQVPRATLRLLDRAGVFRMAVPGRFGGLDLSLAEQADVVGEIARVCPSTGWNATGLLTGALMAGL</sequence>
<organism evidence="2 3">
    <name type="scientific">Streptomyces caeruleatus</name>
    <dbReference type="NCBI Taxonomy" id="661399"/>
    <lineage>
        <taxon>Bacteria</taxon>
        <taxon>Bacillati</taxon>
        <taxon>Actinomycetota</taxon>
        <taxon>Actinomycetes</taxon>
        <taxon>Kitasatosporales</taxon>
        <taxon>Streptomycetaceae</taxon>
        <taxon>Streptomyces</taxon>
    </lineage>
</organism>
<feature type="domain" description="Acyl-CoA dehydrogenase/oxidase N-terminal" evidence="1">
    <location>
        <begin position="9"/>
        <end position="79"/>
    </location>
</feature>
<dbReference type="GO" id="GO:0050660">
    <property type="term" value="F:flavin adenine dinucleotide binding"/>
    <property type="evidence" value="ECO:0007669"/>
    <property type="project" value="InterPro"/>
</dbReference>
<gene>
    <name evidence="2" type="ORF">AQJ67_16495</name>
</gene>
<reference evidence="2 3" key="1">
    <citation type="submission" date="2015-10" db="EMBL/GenBank/DDBJ databases">
        <title>Draft genome sequence of Streptomyces caeruleatus NRRL B-24802, type strain for the species Streptomyces caeruleatus.</title>
        <authorList>
            <person name="Ruckert C."/>
            <person name="Winkler A."/>
            <person name="Kalinowski J."/>
            <person name="Kampfer P."/>
            <person name="Glaeser S."/>
        </authorList>
    </citation>
    <scope>NUCLEOTIDE SEQUENCE [LARGE SCALE GENOMIC DNA]</scope>
    <source>
        <strain evidence="2 3">NRRL B-24802</strain>
    </source>
</reference>
<protein>
    <recommendedName>
        <fullName evidence="1">Acyl-CoA dehydrogenase/oxidase N-terminal domain-containing protein</fullName>
    </recommendedName>
</protein>
<dbReference type="SUPFAM" id="SSF56645">
    <property type="entry name" value="Acyl-CoA dehydrogenase NM domain-like"/>
    <property type="match status" value="1"/>
</dbReference>
<dbReference type="InterPro" id="IPR009100">
    <property type="entry name" value="AcylCoA_DH/oxidase_NM_dom_sf"/>
</dbReference>
<dbReference type="STRING" id="661399.AQJ67_16495"/>
<evidence type="ECO:0000259" key="1">
    <source>
        <dbReference type="Pfam" id="PF02771"/>
    </source>
</evidence>
<dbReference type="Pfam" id="PF02771">
    <property type="entry name" value="Acyl-CoA_dh_N"/>
    <property type="match status" value="1"/>
</dbReference>
<accession>A0A101U3H0</accession>
<evidence type="ECO:0000313" key="2">
    <source>
        <dbReference type="EMBL" id="KUO03323.1"/>
    </source>
</evidence>
<dbReference type="AlphaFoldDB" id="A0A101U3H0"/>
<dbReference type="InterPro" id="IPR037069">
    <property type="entry name" value="AcylCoA_DH/ox_N_sf"/>
</dbReference>
<dbReference type="InterPro" id="IPR013786">
    <property type="entry name" value="AcylCoA_DH/ox_N"/>
</dbReference>
<dbReference type="Proteomes" id="UP000053429">
    <property type="component" value="Unassembled WGS sequence"/>
</dbReference>
<dbReference type="EMBL" id="LMWY01000018">
    <property type="protein sequence ID" value="KUO03323.1"/>
    <property type="molecule type" value="Genomic_DNA"/>
</dbReference>
<evidence type="ECO:0000313" key="3">
    <source>
        <dbReference type="Proteomes" id="UP000053429"/>
    </source>
</evidence>
<dbReference type="Gene3D" id="1.10.540.10">
    <property type="entry name" value="Acyl-CoA dehydrogenase/oxidase, N-terminal domain"/>
    <property type="match status" value="1"/>
</dbReference>
<dbReference type="GO" id="GO:0016627">
    <property type="term" value="F:oxidoreductase activity, acting on the CH-CH group of donors"/>
    <property type="evidence" value="ECO:0007669"/>
    <property type="project" value="InterPro"/>
</dbReference>
<comment type="caution">
    <text evidence="2">The sequence shown here is derived from an EMBL/GenBank/DDBJ whole genome shotgun (WGS) entry which is preliminary data.</text>
</comment>
<proteinExistence type="predicted"/>
<name>A0A101U3H0_9ACTN</name>